<evidence type="ECO:0000313" key="1">
    <source>
        <dbReference type="EMBL" id="KAG8536252.1"/>
    </source>
</evidence>
<keyword evidence="2" id="KW-1185">Reference proteome</keyword>
<organism evidence="1 2">
    <name type="scientific">Engystomops pustulosus</name>
    <name type="common">Tungara frog</name>
    <name type="synonym">Physalaemus pustulosus</name>
    <dbReference type="NCBI Taxonomy" id="76066"/>
    <lineage>
        <taxon>Eukaryota</taxon>
        <taxon>Metazoa</taxon>
        <taxon>Chordata</taxon>
        <taxon>Craniata</taxon>
        <taxon>Vertebrata</taxon>
        <taxon>Euteleostomi</taxon>
        <taxon>Amphibia</taxon>
        <taxon>Batrachia</taxon>
        <taxon>Anura</taxon>
        <taxon>Neobatrachia</taxon>
        <taxon>Hyloidea</taxon>
        <taxon>Leptodactylidae</taxon>
        <taxon>Leiuperinae</taxon>
        <taxon>Engystomops</taxon>
    </lineage>
</organism>
<protein>
    <submittedName>
        <fullName evidence="1">Uncharacterized protein</fullName>
    </submittedName>
</protein>
<name>A0AAV6YM20_ENGPU</name>
<dbReference type="AlphaFoldDB" id="A0AAV6YM20"/>
<dbReference type="Proteomes" id="UP000824782">
    <property type="component" value="Unassembled WGS sequence"/>
</dbReference>
<dbReference type="EMBL" id="WNYA01047531">
    <property type="protein sequence ID" value="KAG8536252.1"/>
    <property type="molecule type" value="Genomic_DNA"/>
</dbReference>
<gene>
    <name evidence="1" type="ORF">GDO81_026805</name>
</gene>
<sequence length="84" mass="9471">MVTEEVVLCVVRSSMFTELQLRSSMVLYISEMVFKVISGGSDCSNCSFSRLSICGTESLKNFRFFFSIISCSFNLIRSLMLDAK</sequence>
<reference evidence="1" key="1">
    <citation type="thesis" date="2020" institute="ProQuest LLC" country="789 East Eisenhower Parkway, Ann Arbor, MI, USA">
        <title>Comparative Genomics and Chromosome Evolution.</title>
        <authorList>
            <person name="Mudd A.B."/>
        </authorList>
    </citation>
    <scope>NUCLEOTIDE SEQUENCE</scope>
    <source>
        <strain evidence="1">237g6f4</strain>
        <tissue evidence="1">Blood</tissue>
    </source>
</reference>
<accession>A0AAV6YM20</accession>
<comment type="caution">
    <text evidence="1">The sequence shown here is derived from an EMBL/GenBank/DDBJ whole genome shotgun (WGS) entry which is preliminary data.</text>
</comment>
<evidence type="ECO:0000313" key="2">
    <source>
        <dbReference type="Proteomes" id="UP000824782"/>
    </source>
</evidence>
<proteinExistence type="predicted"/>